<organism evidence="4 5">
    <name type="scientific">Serpentinimonas raichei</name>
    <dbReference type="NCBI Taxonomy" id="1458425"/>
    <lineage>
        <taxon>Bacteria</taxon>
        <taxon>Pseudomonadati</taxon>
        <taxon>Pseudomonadota</taxon>
        <taxon>Betaproteobacteria</taxon>
        <taxon>Burkholderiales</taxon>
        <taxon>Comamonadaceae</taxon>
        <taxon>Serpentinimonas</taxon>
    </lineage>
</organism>
<gene>
    <name evidence="4" type="ORF">SRAA_2138</name>
</gene>
<dbReference type="EMBL" id="AP014568">
    <property type="protein sequence ID" value="BAO81992.1"/>
    <property type="molecule type" value="Genomic_DNA"/>
</dbReference>
<comment type="similarity">
    <text evidence="1">Belongs to the DadA oxidoreductase family.</text>
</comment>
<dbReference type="RefSeq" id="WP_045532657.1">
    <property type="nucleotide sequence ID" value="NZ_AP014568.1"/>
</dbReference>
<sequence length="425" mass="46305">MHVVVLGAGIIGTCSAWHLLQAGHEVTLVDRQSDAALETSFANAAQISVGYSAPWAHPDTPLKALGWMLQRQAPLLLRPQWDRAQWSWLLRFLRQCTHSAFERNLRQLVALARYSQATLEQMVQQTGIEYQRSQRGIALYCTDAASLRGAARVTEMMRALGVQRRQLGRDELLQLEPALQPFAERLLGGCYTGTDEHGDARAFTQALALRCQSAGAHLLYGHLIEQLALEGGVLKRAVLRHQRTGVTRVLQADAFVLACGSDSVALAQPLGLHLPVYPCKGYSATLKLLRPERAPALSLIDDECKMAVSRLGDQLRVAGTLELAGMDRALDTPLARARCARLLQRIEAVFPEVADTRLPEQGGAPNFWCGLRPTTPSNVPLIGPSRIAGLWLNVGHGTLGWTLGAGSGRALARQMSGQSPEYGPL</sequence>
<dbReference type="SUPFAM" id="SSF51905">
    <property type="entry name" value="FAD/NAD(P)-binding domain"/>
    <property type="match status" value="1"/>
</dbReference>
<dbReference type="Pfam" id="PF01266">
    <property type="entry name" value="DAO"/>
    <property type="match status" value="1"/>
</dbReference>
<dbReference type="PANTHER" id="PTHR13847">
    <property type="entry name" value="SARCOSINE DEHYDROGENASE-RELATED"/>
    <property type="match status" value="1"/>
</dbReference>
<accession>A0A060NK17</accession>
<dbReference type="NCBIfam" id="NF001933">
    <property type="entry name" value="PRK00711.1"/>
    <property type="match status" value="1"/>
</dbReference>
<evidence type="ECO:0000256" key="1">
    <source>
        <dbReference type="ARBA" id="ARBA00009410"/>
    </source>
</evidence>
<keyword evidence="2" id="KW-0560">Oxidoreductase</keyword>
<dbReference type="InterPro" id="IPR036188">
    <property type="entry name" value="FAD/NAD-bd_sf"/>
</dbReference>
<evidence type="ECO:0000256" key="2">
    <source>
        <dbReference type="ARBA" id="ARBA00023002"/>
    </source>
</evidence>
<dbReference type="GO" id="GO:0008718">
    <property type="term" value="F:D-amino-acid dehydrogenase activity"/>
    <property type="evidence" value="ECO:0007669"/>
    <property type="project" value="TreeGrafter"/>
</dbReference>
<dbReference type="STRING" id="1458425.SRAA_2138"/>
<evidence type="ECO:0000259" key="3">
    <source>
        <dbReference type="Pfam" id="PF01266"/>
    </source>
</evidence>
<name>A0A060NK17_9BURK</name>
<dbReference type="PANTHER" id="PTHR13847:SF280">
    <property type="entry name" value="D-AMINO ACID DEHYDROGENASE"/>
    <property type="match status" value="1"/>
</dbReference>
<dbReference type="GO" id="GO:0005886">
    <property type="term" value="C:plasma membrane"/>
    <property type="evidence" value="ECO:0007669"/>
    <property type="project" value="TreeGrafter"/>
</dbReference>
<evidence type="ECO:0000313" key="4">
    <source>
        <dbReference type="EMBL" id="BAO81992.1"/>
    </source>
</evidence>
<protein>
    <submittedName>
        <fullName evidence="4">Glycine/D-amino acid oxidase (Deaminating)</fullName>
    </submittedName>
</protein>
<dbReference type="Gene3D" id="3.50.50.60">
    <property type="entry name" value="FAD/NAD(P)-binding domain"/>
    <property type="match status" value="2"/>
</dbReference>
<dbReference type="HOGENOM" id="CLU_007884_9_2_4"/>
<dbReference type="Proteomes" id="UP000067461">
    <property type="component" value="Chromosome"/>
</dbReference>
<dbReference type="InterPro" id="IPR006076">
    <property type="entry name" value="FAD-dep_OxRdtase"/>
</dbReference>
<dbReference type="SUPFAM" id="SSF54373">
    <property type="entry name" value="FAD-linked reductases, C-terminal domain"/>
    <property type="match status" value="1"/>
</dbReference>
<dbReference type="AlphaFoldDB" id="A0A060NK17"/>
<reference evidence="4 5" key="1">
    <citation type="journal article" date="2014" name="Nat. Commun.">
        <title>Physiological and genomic features of highly alkaliphilic hydrogen-utilizing Betaproteobacteria from a continental serpentinizing site.</title>
        <authorList>
            <person name="Suzuki S."/>
            <person name="Kuenen J.G."/>
            <person name="Schipper K."/>
            <person name="van der Velde S."/>
            <person name="Ishii S."/>
            <person name="Wu A."/>
            <person name="Sorokin D.Y."/>
            <person name="Tenney A."/>
            <person name="Meng X.Y."/>
            <person name="Morrill P.L."/>
            <person name="Kamagata Y."/>
            <person name="Muyzer G."/>
            <person name="Nealson K.H."/>
        </authorList>
    </citation>
    <scope>NUCLEOTIDE SEQUENCE [LARGE SCALE GENOMIC DNA]</scope>
    <source>
        <strain evidence="4 5">A1</strain>
    </source>
</reference>
<dbReference type="OrthoDB" id="18526at2"/>
<keyword evidence="5" id="KW-1185">Reference proteome</keyword>
<evidence type="ECO:0000313" key="5">
    <source>
        <dbReference type="Proteomes" id="UP000067461"/>
    </source>
</evidence>
<feature type="domain" description="FAD dependent oxidoreductase" evidence="3">
    <location>
        <begin position="2"/>
        <end position="413"/>
    </location>
</feature>
<dbReference type="Gene3D" id="3.30.9.10">
    <property type="entry name" value="D-Amino Acid Oxidase, subunit A, domain 2"/>
    <property type="match status" value="1"/>
</dbReference>
<proteinExistence type="inferred from homology"/>
<dbReference type="GO" id="GO:0055130">
    <property type="term" value="P:D-alanine catabolic process"/>
    <property type="evidence" value="ECO:0007669"/>
    <property type="project" value="TreeGrafter"/>
</dbReference>
<dbReference type="GO" id="GO:0005737">
    <property type="term" value="C:cytoplasm"/>
    <property type="evidence" value="ECO:0007669"/>
    <property type="project" value="TreeGrafter"/>
</dbReference>
<dbReference type="KEGG" id="cbaa:SRAA_2138"/>